<protein>
    <submittedName>
        <fullName evidence="1">Uncharacterized protein</fullName>
    </submittedName>
</protein>
<gene>
    <name evidence="1" type="ORF">S03H2_20669</name>
</gene>
<proteinExistence type="predicted"/>
<accession>X1GBG2</accession>
<comment type="caution">
    <text evidence="1">The sequence shown here is derived from an EMBL/GenBank/DDBJ whole genome shotgun (WGS) entry which is preliminary data.</text>
</comment>
<organism evidence="1">
    <name type="scientific">marine sediment metagenome</name>
    <dbReference type="NCBI Taxonomy" id="412755"/>
    <lineage>
        <taxon>unclassified sequences</taxon>
        <taxon>metagenomes</taxon>
        <taxon>ecological metagenomes</taxon>
    </lineage>
</organism>
<feature type="non-terminal residue" evidence="1">
    <location>
        <position position="80"/>
    </location>
</feature>
<sequence>MSTSCKDSPIQFEKPFLRRPAYLSDGQDPHRFFCIPHNLLALPELFYERIRGIEYGKLARERVAYINAQTRVLTVEDITD</sequence>
<name>X1GBG2_9ZZZZ</name>
<dbReference type="EMBL" id="BARU01010918">
    <property type="protein sequence ID" value="GAH38929.1"/>
    <property type="molecule type" value="Genomic_DNA"/>
</dbReference>
<dbReference type="AlphaFoldDB" id="X1GBG2"/>
<reference evidence="1" key="1">
    <citation type="journal article" date="2014" name="Front. Microbiol.">
        <title>High frequency of phylogenetically diverse reductive dehalogenase-homologous genes in deep subseafloor sedimentary metagenomes.</title>
        <authorList>
            <person name="Kawai M."/>
            <person name="Futagami T."/>
            <person name="Toyoda A."/>
            <person name="Takaki Y."/>
            <person name="Nishi S."/>
            <person name="Hori S."/>
            <person name="Arai W."/>
            <person name="Tsubouchi T."/>
            <person name="Morono Y."/>
            <person name="Uchiyama I."/>
            <person name="Ito T."/>
            <person name="Fujiyama A."/>
            <person name="Inagaki F."/>
            <person name="Takami H."/>
        </authorList>
    </citation>
    <scope>NUCLEOTIDE SEQUENCE</scope>
    <source>
        <strain evidence="1">Expedition CK06-06</strain>
    </source>
</reference>
<evidence type="ECO:0000313" key="1">
    <source>
        <dbReference type="EMBL" id="GAH38929.1"/>
    </source>
</evidence>